<feature type="domain" description="Nudix hydrolase" evidence="17">
    <location>
        <begin position="1"/>
        <end position="130"/>
    </location>
</feature>
<dbReference type="PRINTS" id="PR00502">
    <property type="entry name" value="NUDIXFAMILY"/>
</dbReference>
<dbReference type="NCBIfam" id="NF006530">
    <property type="entry name" value="PRK08999.1"/>
    <property type="match status" value="1"/>
</dbReference>
<evidence type="ECO:0000256" key="9">
    <source>
        <dbReference type="ARBA" id="ARBA00023204"/>
    </source>
</evidence>
<evidence type="ECO:0000256" key="13">
    <source>
        <dbReference type="ARBA" id="ARBA00040794"/>
    </source>
</evidence>
<sequence length="313" mass="33840">MKRVHVAAAVIRGAEGRVLIAKRPEAVHQGGLWEFPGGKVEFGETVRDALVRELREELAIEVSAARRLIQIRHDYPDKHVLLDVWEVTRFEGEPQGAEGQPLAWVAPDELPGYAFPAANQPIITAARLPDRYLITPDDVFPDALLAGVDRALEQGITLIQLRAPALSAADYRELASEVLEHCAGRAKLLLKGPLDWCDDFSGAGWHLTARQLKALAGCEERFRPPGWLAASCHDAEELALADRLGVDFVTLSPVSLTLSHPEATPLGWSGAAQLLAGFNKPAYLLGGLTLADTEQAREAGAQGLAAIRGLWPG</sequence>
<keyword evidence="5" id="KW-0479">Metal-binding</keyword>
<dbReference type="InterPro" id="IPR015797">
    <property type="entry name" value="NUDIX_hydrolase-like_dom_sf"/>
</dbReference>
<name>A0ABR5Z7G3_9GAMM</name>
<evidence type="ECO:0000256" key="15">
    <source>
        <dbReference type="ARBA" id="ARBA00041979"/>
    </source>
</evidence>
<dbReference type="Proteomes" id="UP000786387">
    <property type="component" value="Unassembled WGS sequence"/>
</dbReference>
<dbReference type="RefSeq" id="WP_181073199.1">
    <property type="nucleotide sequence ID" value="NZ_JAAMRF010000015.1"/>
</dbReference>
<dbReference type="Pfam" id="PF02581">
    <property type="entry name" value="TMP-TENI"/>
    <property type="match status" value="1"/>
</dbReference>
<comment type="caution">
    <text evidence="18">The sequence shown here is derived from an EMBL/GenBank/DDBJ whole genome shotgun (WGS) entry which is preliminary data.</text>
</comment>
<dbReference type="PANTHER" id="PTHR47707">
    <property type="entry name" value="8-OXO-DGTP DIPHOSPHATASE"/>
    <property type="match status" value="1"/>
</dbReference>
<keyword evidence="6" id="KW-0227">DNA damage</keyword>
<evidence type="ECO:0000256" key="5">
    <source>
        <dbReference type="ARBA" id="ARBA00022723"/>
    </source>
</evidence>
<dbReference type="CDD" id="cd00564">
    <property type="entry name" value="TMP_TenI"/>
    <property type="match status" value="1"/>
</dbReference>
<evidence type="ECO:0000256" key="14">
    <source>
        <dbReference type="ARBA" id="ARBA00041592"/>
    </source>
</evidence>
<evidence type="ECO:0000313" key="19">
    <source>
        <dbReference type="Proteomes" id="UP000786387"/>
    </source>
</evidence>
<accession>A0ABR5Z7G3</accession>
<comment type="catalytic activity">
    <reaction evidence="11">
        <text>8-oxo-GTP + H2O = 8-oxo-GMP + diphosphate + H(+)</text>
        <dbReference type="Rhea" id="RHEA:67616"/>
        <dbReference type="ChEBI" id="CHEBI:15377"/>
        <dbReference type="ChEBI" id="CHEBI:15378"/>
        <dbReference type="ChEBI" id="CHEBI:33019"/>
        <dbReference type="ChEBI" id="CHEBI:143553"/>
        <dbReference type="ChEBI" id="CHEBI:145694"/>
    </reaction>
</comment>
<dbReference type="InterPro" id="IPR022998">
    <property type="entry name" value="ThiamineP_synth_TenI"/>
</dbReference>
<dbReference type="Gene3D" id="3.90.79.10">
    <property type="entry name" value="Nucleoside Triphosphate Pyrophosphohydrolase"/>
    <property type="match status" value="1"/>
</dbReference>
<dbReference type="InterPro" id="IPR013785">
    <property type="entry name" value="Aldolase_TIM"/>
</dbReference>
<dbReference type="InterPro" id="IPR029119">
    <property type="entry name" value="MutY_C"/>
</dbReference>
<keyword evidence="19" id="KW-1185">Reference proteome</keyword>
<evidence type="ECO:0000259" key="17">
    <source>
        <dbReference type="PROSITE" id="PS51462"/>
    </source>
</evidence>
<evidence type="ECO:0000256" key="10">
    <source>
        <dbReference type="ARBA" id="ARBA00035861"/>
    </source>
</evidence>
<dbReference type="NCBIfam" id="TIGR00586">
    <property type="entry name" value="mutt"/>
    <property type="match status" value="1"/>
</dbReference>
<dbReference type="InterPro" id="IPR036206">
    <property type="entry name" value="ThiamineP_synth_sf"/>
</dbReference>
<keyword evidence="4" id="KW-0235">DNA replication</keyword>
<evidence type="ECO:0000256" key="8">
    <source>
        <dbReference type="ARBA" id="ARBA00022842"/>
    </source>
</evidence>
<keyword evidence="9" id="KW-0234">DNA repair</keyword>
<dbReference type="Gene3D" id="3.20.20.70">
    <property type="entry name" value="Aldolase class I"/>
    <property type="match status" value="1"/>
</dbReference>
<evidence type="ECO:0000313" key="18">
    <source>
        <dbReference type="EMBL" id="MBA1276037.1"/>
    </source>
</evidence>
<evidence type="ECO:0000256" key="11">
    <source>
        <dbReference type="ARBA" id="ARBA00036904"/>
    </source>
</evidence>
<evidence type="ECO:0000256" key="2">
    <source>
        <dbReference type="ARBA" id="ARBA00005582"/>
    </source>
</evidence>
<dbReference type="EC" id="3.6.1.55" evidence="12"/>
<comment type="catalytic activity">
    <reaction evidence="10">
        <text>8-oxo-dGTP + H2O = 8-oxo-dGMP + diphosphate + H(+)</text>
        <dbReference type="Rhea" id="RHEA:31575"/>
        <dbReference type="ChEBI" id="CHEBI:15377"/>
        <dbReference type="ChEBI" id="CHEBI:15378"/>
        <dbReference type="ChEBI" id="CHEBI:33019"/>
        <dbReference type="ChEBI" id="CHEBI:63224"/>
        <dbReference type="ChEBI" id="CHEBI:77896"/>
        <dbReference type="EC" id="3.6.1.55"/>
    </reaction>
</comment>
<comment type="similarity">
    <text evidence="2">Belongs to the Nudix hydrolase family.</text>
</comment>
<dbReference type="Pfam" id="PF14815">
    <property type="entry name" value="NUDIX_4"/>
    <property type="match status" value="1"/>
</dbReference>
<dbReference type="EMBL" id="JAAMRF010000015">
    <property type="protein sequence ID" value="MBA1276037.1"/>
    <property type="molecule type" value="Genomic_DNA"/>
</dbReference>
<proteinExistence type="inferred from homology"/>
<evidence type="ECO:0000256" key="4">
    <source>
        <dbReference type="ARBA" id="ARBA00022705"/>
    </source>
</evidence>
<dbReference type="PROSITE" id="PS51462">
    <property type="entry name" value="NUDIX"/>
    <property type="match status" value="1"/>
</dbReference>
<evidence type="ECO:0000256" key="16">
    <source>
        <dbReference type="ARBA" id="ARBA00042798"/>
    </source>
</evidence>
<dbReference type="SUPFAM" id="SSF51391">
    <property type="entry name" value="Thiamin phosphate synthase"/>
    <property type="match status" value="1"/>
</dbReference>
<dbReference type="CDD" id="cd03425">
    <property type="entry name" value="NUDIX_MutT_NudA_like"/>
    <property type="match status" value="1"/>
</dbReference>
<evidence type="ECO:0000256" key="3">
    <source>
        <dbReference type="ARBA" id="ARBA00022457"/>
    </source>
</evidence>
<evidence type="ECO:0000256" key="12">
    <source>
        <dbReference type="ARBA" id="ARBA00038905"/>
    </source>
</evidence>
<dbReference type="InterPro" id="IPR000086">
    <property type="entry name" value="NUDIX_hydrolase_dom"/>
</dbReference>
<protein>
    <recommendedName>
        <fullName evidence="13">8-oxo-dGTP diphosphatase</fullName>
        <ecNumber evidence="12">3.6.1.55</ecNumber>
    </recommendedName>
    <alternativeName>
        <fullName evidence="16">7,8-dihydro-8-oxoguanine-triphosphatase</fullName>
    </alternativeName>
    <alternativeName>
        <fullName evidence="15">Mutator protein MutT</fullName>
    </alternativeName>
    <alternativeName>
        <fullName evidence="14">dGTP pyrophosphohydrolase</fullName>
    </alternativeName>
</protein>
<dbReference type="InterPro" id="IPR003561">
    <property type="entry name" value="Mutator_MutT"/>
</dbReference>
<reference evidence="18 19" key="1">
    <citation type="submission" date="2020-02" db="EMBL/GenBank/DDBJ databases">
        <title>Synteny-based analysis reveals conserved mechanism for high triclosan tolerance in Pseudomonas, as well as instances of horizontal transfer.</title>
        <authorList>
            <person name="Mcfarland A.G."/>
            <person name="Bertucci H.K."/>
            <person name="Litmann E."/>
            <person name="Shen J."/>
            <person name="Huttenhower C."/>
            <person name="Hartmann E.M."/>
        </authorList>
    </citation>
    <scope>NUCLEOTIDE SEQUENCE [LARGE SCALE GENOMIC DNA]</scope>
    <source>
        <strain evidence="18 19">115A1</strain>
    </source>
</reference>
<keyword evidence="8" id="KW-0460">Magnesium</keyword>
<comment type="cofactor">
    <cofactor evidence="1">
        <name>Mg(2+)</name>
        <dbReference type="ChEBI" id="CHEBI:18420"/>
    </cofactor>
</comment>
<keyword evidence="3" id="KW-0515">Mutator protein</keyword>
<dbReference type="PANTHER" id="PTHR47707:SF1">
    <property type="entry name" value="NUDIX HYDROLASE FAMILY PROTEIN"/>
    <property type="match status" value="1"/>
</dbReference>
<gene>
    <name evidence="18" type="ORF">G7026_22075</name>
</gene>
<dbReference type="GO" id="GO:0016787">
    <property type="term" value="F:hydrolase activity"/>
    <property type="evidence" value="ECO:0007669"/>
    <property type="project" value="UniProtKB-KW"/>
</dbReference>
<evidence type="ECO:0000256" key="1">
    <source>
        <dbReference type="ARBA" id="ARBA00001946"/>
    </source>
</evidence>
<dbReference type="SUPFAM" id="SSF55811">
    <property type="entry name" value="Nudix"/>
    <property type="match status" value="1"/>
</dbReference>
<dbReference type="InterPro" id="IPR047127">
    <property type="entry name" value="MutT-like"/>
</dbReference>
<evidence type="ECO:0000256" key="6">
    <source>
        <dbReference type="ARBA" id="ARBA00022763"/>
    </source>
</evidence>
<evidence type="ECO:0000256" key="7">
    <source>
        <dbReference type="ARBA" id="ARBA00022801"/>
    </source>
</evidence>
<organism evidence="18 19">
    <name type="scientific">Stutzerimonas azotifigens</name>
    <dbReference type="NCBI Taxonomy" id="291995"/>
    <lineage>
        <taxon>Bacteria</taxon>
        <taxon>Pseudomonadati</taxon>
        <taxon>Pseudomonadota</taxon>
        <taxon>Gammaproteobacteria</taxon>
        <taxon>Pseudomonadales</taxon>
        <taxon>Pseudomonadaceae</taxon>
        <taxon>Stutzerimonas</taxon>
    </lineage>
</organism>
<keyword evidence="7 18" id="KW-0378">Hydrolase</keyword>
<dbReference type="InterPro" id="IPR020476">
    <property type="entry name" value="Nudix_hydrolase"/>
</dbReference>